<proteinExistence type="predicted"/>
<comment type="caution">
    <text evidence="1">The sequence shown here is derived from an EMBL/GenBank/DDBJ whole genome shotgun (WGS) entry which is preliminary data.</text>
</comment>
<sequence length="818" mass="94408">MADTSGEHISDEAPDDSLTLGQLKKIVKQLPNKQKPKEISFSYTDHDSISNEIEEFYSYAEISQCLENKNIFDEGFDETWTICTMSERRVYIEYLLETLELKDPEKRFLSAKKLLYIAQGTFGETTTQEQHLEWIMENNKLLRKCGALLSYFQALKLACHAHDYYSRSDFNVDRQAYIDDINTEIGFYLTLLYMLVETHRGDDSFGTELAELNPPMVVFLFEIIASLREKEKNAKGYPVKKMELSKQIRKFLLLLWKVILASLGGLNDMSRLKNTVRALNGLPPIFDKGLLTKSTPMDYYTFQNEATQKYPTYVPPPCPFIPTSPIAASLFPSANNHNNGNESSGQNASSVNGNGNGSQPPKSRKQQFQTNQRQPFIFPFSKSTPSVPKSIQEAGDLYLKFMHISLGTFQCWNERIEMKKLPTVNIINSISFNENDVRNQVTNNEDEFQIKIAKMDKEKIERIEILYKSILPHLQNIVIMLLKLLLATVSNNKNSDNDKGGTSVNNDHIFENTINYSTSNGNTIEEIDIMRHREITSKAVINNDTNEMKLANNDMNVDNQQELSQAFYNTNQSDQSNDSQSNTSNENDIDSDYCWRNFFAAINFLKILQKLTKRKTHRILLLVQYKSSAILKRILKVSHPLLELYALKVLKNQIPFIGRKWRQSNMKVITSIYLSCRPDLRDEWISPTDVDAEMDDALAKQNLRTLIKFYNERNYFPQCDQQDGMYYDNSNRNLPDIFPPCHTKSLNHVNYAYIPDDIILDDSFPENWEQWLQEEVYSFSIMKPHLKNIDEYYDDDFATLIPNGDGSEWDMPPTSPVD</sequence>
<name>A0ACA9L9Q8_9GLOM</name>
<dbReference type="EMBL" id="CAJVPW010003030">
    <property type="protein sequence ID" value="CAG8517224.1"/>
    <property type="molecule type" value="Genomic_DNA"/>
</dbReference>
<evidence type="ECO:0000313" key="1">
    <source>
        <dbReference type="EMBL" id="CAG8517224.1"/>
    </source>
</evidence>
<protein>
    <submittedName>
        <fullName evidence="1">13584_t:CDS:1</fullName>
    </submittedName>
</protein>
<reference evidence="1" key="1">
    <citation type="submission" date="2021-06" db="EMBL/GenBank/DDBJ databases">
        <authorList>
            <person name="Kallberg Y."/>
            <person name="Tangrot J."/>
            <person name="Rosling A."/>
        </authorList>
    </citation>
    <scope>NUCLEOTIDE SEQUENCE</scope>
    <source>
        <strain evidence="1">28 12/20/2015</strain>
    </source>
</reference>
<evidence type="ECO:0000313" key="2">
    <source>
        <dbReference type="Proteomes" id="UP000789366"/>
    </source>
</evidence>
<dbReference type="Proteomes" id="UP000789366">
    <property type="component" value="Unassembled WGS sequence"/>
</dbReference>
<organism evidence="1 2">
    <name type="scientific">Cetraspora pellucida</name>
    <dbReference type="NCBI Taxonomy" id="1433469"/>
    <lineage>
        <taxon>Eukaryota</taxon>
        <taxon>Fungi</taxon>
        <taxon>Fungi incertae sedis</taxon>
        <taxon>Mucoromycota</taxon>
        <taxon>Glomeromycotina</taxon>
        <taxon>Glomeromycetes</taxon>
        <taxon>Diversisporales</taxon>
        <taxon>Gigasporaceae</taxon>
        <taxon>Cetraspora</taxon>
    </lineage>
</organism>
<accession>A0ACA9L9Q8</accession>
<feature type="non-terminal residue" evidence="1">
    <location>
        <position position="818"/>
    </location>
</feature>
<gene>
    <name evidence="1" type="ORF">SPELUC_LOCUS3757</name>
</gene>
<keyword evidence="2" id="KW-1185">Reference proteome</keyword>